<evidence type="ECO:0000313" key="14">
    <source>
        <dbReference type="EMBL" id="VCT83922.1"/>
    </source>
</evidence>
<dbReference type="InterPro" id="IPR045864">
    <property type="entry name" value="aa-tRNA-synth_II/BPL/LPL"/>
</dbReference>
<evidence type="ECO:0000256" key="1">
    <source>
        <dbReference type="ARBA" id="ARBA00004496"/>
    </source>
</evidence>
<dbReference type="RefSeq" id="WP_058294697.1">
    <property type="nucleotide sequence ID" value="NZ_CAKJVE010000004.1"/>
</dbReference>
<dbReference type="Proteomes" id="UP000789738">
    <property type="component" value="Unassembled WGS sequence"/>
</dbReference>
<dbReference type="Gene3D" id="3.30.930.10">
    <property type="entry name" value="Bira Bifunctional Protein, Domain 2"/>
    <property type="match status" value="1"/>
</dbReference>
<evidence type="ECO:0000256" key="6">
    <source>
        <dbReference type="ARBA" id="ARBA00022605"/>
    </source>
</evidence>
<keyword evidence="13" id="KW-0808">Transferase</keyword>
<dbReference type="UniPathway" id="UPA00031">
    <property type="reaction ID" value="UER00006"/>
</dbReference>
<evidence type="ECO:0000256" key="4">
    <source>
        <dbReference type="ARBA" id="ARBA00020397"/>
    </source>
</evidence>
<proteinExistence type="inferred from homology"/>
<organism evidence="13 15">
    <name type="scientific">Clostridium neonatale</name>
    <dbReference type="NCBI Taxonomy" id="137838"/>
    <lineage>
        <taxon>Bacteria</taxon>
        <taxon>Bacillati</taxon>
        <taxon>Bacillota</taxon>
        <taxon>Clostridia</taxon>
        <taxon>Eubacteriales</taxon>
        <taxon>Clostridiaceae</taxon>
        <taxon>Clostridium</taxon>
    </lineage>
</organism>
<dbReference type="GO" id="GO:0004821">
    <property type="term" value="F:histidine-tRNA ligase activity"/>
    <property type="evidence" value="ECO:0007669"/>
    <property type="project" value="TreeGrafter"/>
</dbReference>
<protein>
    <recommendedName>
        <fullName evidence="4 9">ATP phosphoribosyltransferase regulatory subunit</fullName>
    </recommendedName>
</protein>
<evidence type="ECO:0000256" key="8">
    <source>
        <dbReference type="ARBA" id="ARBA00025246"/>
    </source>
</evidence>
<evidence type="ECO:0000256" key="7">
    <source>
        <dbReference type="ARBA" id="ARBA00023102"/>
    </source>
</evidence>
<dbReference type="InterPro" id="IPR041715">
    <property type="entry name" value="HisRS-like_core"/>
</dbReference>
<dbReference type="OrthoDB" id="9800814at2"/>
<evidence type="ECO:0000313" key="13">
    <source>
        <dbReference type="EMBL" id="PEG30524.1"/>
    </source>
</evidence>
<dbReference type="AlphaFoldDB" id="A0A2A7MFK0"/>
<dbReference type="NCBIfam" id="TIGR00443">
    <property type="entry name" value="hisZ_biosyn_reg"/>
    <property type="match status" value="1"/>
</dbReference>
<dbReference type="HAMAP" id="MF_00125">
    <property type="entry name" value="HisZ"/>
    <property type="match status" value="1"/>
</dbReference>
<evidence type="ECO:0000313" key="12">
    <source>
        <dbReference type="EMBL" id="CAG9709175.1"/>
    </source>
</evidence>
<feature type="binding site" evidence="10">
    <location>
        <position position="110"/>
    </location>
    <ligand>
        <name>L-histidine</name>
        <dbReference type="ChEBI" id="CHEBI:57595"/>
    </ligand>
</feature>
<dbReference type="PROSITE" id="PS50862">
    <property type="entry name" value="AA_TRNA_LIGASE_II"/>
    <property type="match status" value="1"/>
</dbReference>
<comment type="miscellaneous">
    <text evidence="9">This function is generally fulfilled by the C-terminal part of HisG, which is missing in some bacteria such as this one.</text>
</comment>
<dbReference type="SUPFAM" id="SSF55681">
    <property type="entry name" value="Class II aaRS and biotin synthetases"/>
    <property type="match status" value="1"/>
</dbReference>
<dbReference type="CDD" id="cd00773">
    <property type="entry name" value="HisRS-like_core"/>
    <property type="match status" value="1"/>
</dbReference>
<comment type="subcellular location">
    <subcellularLocation>
        <location evidence="1 9">Cytoplasm</location>
    </subcellularLocation>
</comment>
<keyword evidence="15" id="KW-1185">Reference proteome</keyword>
<reference evidence="14 16" key="2">
    <citation type="submission" date="2018-06" db="EMBL/GenBank/DDBJ databases">
        <authorList>
            <consortium name="IHU Genomes"/>
        </authorList>
    </citation>
    <scope>NUCLEOTIDE SEQUENCE [LARGE SCALE GENOMIC DNA]</scope>
    <source>
        <strain evidence="14 16">NEC25</strain>
    </source>
</reference>
<evidence type="ECO:0000256" key="5">
    <source>
        <dbReference type="ARBA" id="ARBA00022490"/>
    </source>
</evidence>
<evidence type="ECO:0000313" key="15">
    <source>
        <dbReference type="Proteomes" id="UP000220840"/>
    </source>
</evidence>
<sequence length="381" mass="44279">MGQRNVLPEGTRDLILNECIVKKQLERDIDELFNKWGYKEVITPTVEYYETFNHNSNTLREEDMYKFFDNKGRILVLRPDMTVPIARVVETKLKDTDLPIKLRYNSNIFRVHKSLGGKRNEYTDIGVELIGLSEKESDLEILVLALEGLKKLGLKDFKLEIGNIGFFNGAFVNTDIDEECKSKIAKFIDEKNLKSLEEYLEDLNIENEYKVFFNKLPWMFGDKSILEKAKELAFNDSIKENLDYLERIYLDLEKLGYGDNVTFDLGMIPRLNYYTGIIFKGYVDGVGTTVLRGGRYNNLIKPHKDYLPAVGFSIDINSVIPIVDVNDILKYEYEAYKIFYSEKNKIEAIKKSQELRNQGYIVELMPKEDLEEVKIIKEGVK</sequence>
<dbReference type="Proteomes" id="UP000220840">
    <property type="component" value="Unassembled WGS sequence"/>
</dbReference>
<keyword evidence="6 9" id="KW-0028">Amino-acid biosynthesis</keyword>
<gene>
    <name evidence="9 13" type="primary">hisZ</name>
    <name evidence="12" type="ORF">CNEO_44026</name>
    <name evidence="14" type="ORF">CNEONATNEC25_01520</name>
    <name evidence="13" type="ORF">CQ394_02030</name>
</gene>
<dbReference type="InterPro" id="IPR006195">
    <property type="entry name" value="aa-tRNA-synth_II"/>
</dbReference>
<keyword evidence="13" id="KW-0328">Glycosyltransferase</keyword>
<dbReference type="GO" id="GO:0140096">
    <property type="term" value="F:catalytic activity, acting on a protein"/>
    <property type="evidence" value="ECO:0007669"/>
    <property type="project" value="UniProtKB-ARBA"/>
</dbReference>
<dbReference type="PANTHER" id="PTHR43707:SF6">
    <property type="entry name" value="ATP PHOSPHORIBOSYLTRANSFERASE REGULATORY SUBUNIT"/>
    <property type="match status" value="1"/>
</dbReference>
<keyword evidence="5 9" id="KW-0963">Cytoplasm</keyword>
<evidence type="ECO:0000256" key="9">
    <source>
        <dbReference type="HAMAP-Rule" id="MF_00125"/>
    </source>
</evidence>
<dbReference type="InterPro" id="IPR004517">
    <property type="entry name" value="HisZ"/>
</dbReference>
<dbReference type="EMBL" id="PDCJ01000001">
    <property type="protein sequence ID" value="PEG30524.1"/>
    <property type="molecule type" value="Genomic_DNA"/>
</dbReference>
<dbReference type="STRING" id="137838.GCA_001458595_01857"/>
<feature type="binding site" evidence="10">
    <location>
        <begin position="80"/>
        <end position="82"/>
    </location>
    <ligand>
        <name>L-histidine</name>
        <dbReference type="ChEBI" id="CHEBI:57595"/>
    </ligand>
</feature>
<comment type="pathway">
    <text evidence="2 9">Amino-acid biosynthesis; L-histidine biosynthesis; L-histidine from 5-phospho-alpha-D-ribose 1-diphosphate: step 1/9.</text>
</comment>
<evidence type="ECO:0000259" key="11">
    <source>
        <dbReference type="PROSITE" id="PS50862"/>
    </source>
</evidence>
<reference evidence="12" key="3">
    <citation type="submission" date="2021-10" db="EMBL/GenBank/DDBJ databases">
        <authorList>
            <person name="Mesa V."/>
        </authorList>
    </citation>
    <scope>NUCLEOTIDE SEQUENCE</scope>
    <source>
        <strain evidence="12">CC3_PB</strain>
    </source>
</reference>
<comment type="similarity">
    <text evidence="3 9">Belongs to the class-II aminoacyl-tRNA synthetase family. HisZ subfamily.</text>
</comment>
<dbReference type="EMBL" id="CAKJVE010000004">
    <property type="protein sequence ID" value="CAG9709175.1"/>
    <property type="molecule type" value="Genomic_DNA"/>
</dbReference>
<comment type="function">
    <text evidence="8 9">Required for the first step of histidine biosynthesis. May allow the feedback regulation of ATP phosphoribosyltransferase activity by histidine.</text>
</comment>
<feature type="binding site" evidence="10">
    <location>
        <position position="128"/>
    </location>
    <ligand>
        <name>L-histidine</name>
        <dbReference type="ChEBI" id="CHEBI:57595"/>
    </ligand>
</feature>
<name>A0A2A7MFK0_9CLOT</name>
<dbReference type="GO" id="GO:0000105">
    <property type="term" value="P:L-histidine biosynthetic process"/>
    <property type="evidence" value="ECO:0007669"/>
    <property type="project" value="UniProtKB-UniRule"/>
</dbReference>
<feature type="domain" description="Aminoacyl-transfer RNA synthetases class-II family profile" evidence="11">
    <location>
        <begin position="1"/>
        <end position="265"/>
    </location>
</feature>
<dbReference type="PANTHER" id="PTHR43707">
    <property type="entry name" value="HISTIDYL-TRNA SYNTHETASE"/>
    <property type="match status" value="1"/>
</dbReference>
<dbReference type="EMBL" id="UWJD01000001">
    <property type="protein sequence ID" value="VCT83922.1"/>
    <property type="molecule type" value="Genomic_DNA"/>
</dbReference>
<evidence type="ECO:0000256" key="3">
    <source>
        <dbReference type="ARBA" id="ARBA00005539"/>
    </source>
</evidence>
<dbReference type="Proteomes" id="UP000431451">
    <property type="component" value="Unassembled WGS sequence"/>
</dbReference>
<dbReference type="InterPro" id="IPR004516">
    <property type="entry name" value="HisRS/HisZ"/>
</dbReference>
<dbReference type="PIRSF" id="PIRSF001549">
    <property type="entry name" value="His-tRNA_synth"/>
    <property type="match status" value="1"/>
</dbReference>
<dbReference type="Pfam" id="PF13393">
    <property type="entry name" value="tRNA-synt_His"/>
    <property type="match status" value="1"/>
</dbReference>
<reference evidence="13 15" key="1">
    <citation type="submission" date="2017-10" db="EMBL/GenBank/DDBJ databases">
        <title>Effective Description of Clostridium neonatale sp. nov. linked to necrotizing enterocolitis in neonates and a clarification of species assignable to the genus Clostridium (Prazmowski 1880) emend. Lawson and Rainey 2016.</title>
        <authorList>
            <person name="Bernard K."/>
            <person name="Burdz T."/>
            <person name="Wiebe D."/>
            <person name="Balcewich B."/>
            <person name="Alfa M."/>
            <person name="Bernier A.-M."/>
        </authorList>
    </citation>
    <scope>NUCLEOTIDE SEQUENCE [LARGE SCALE GENOMIC DNA]</scope>
    <source>
        <strain evidence="13 15">LCDC99A005</strain>
    </source>
</reference>
<dbReference type="GO" id="GO:0005737">
    <property type="term" value="C:cytoplasm"/>
    <property type="evidence" value="ECO:0007669"/>
    <property type="project" value="UniProtKB-SubCell"/>
</dbReference>
<evidence type="ECO:0000256" key="10">
    <source>
        <dbReference type="PIRSR" id="PIRSR001549-1"/>
    </source>
</evidence>
<accession>A0A2A7MFK0</accession>
<comment type="subunit">
    <text evidence="9">Heteromultimer composed of HisG and HisZ subunits.</text>
</comment>
<dbReference type="GO" id="GO:0006427">
    <property type="term" value="P:histidyl-tRNA aminoacylation"/>
    <property type="evidence" value="ECO:0007669"/>
    <property type="project" value="TreeGrafter"/>
</dbReference>
<evidence type="ECO:0000256" key="2">
    <source>
        <dbReference type="ARBA" id="ARBA00004667"/>
    </source>
</evidence>
<dbReference type="GO" id="GO:0016757">
    <property type="term" value="F:glycosyltransferase activity"/>
    <property type="evidence" value="ECO:0007669"/>
    <property type="project" value="UniProtKB-KW"/>
</dbReference>
<feature type="binding site" evidence="10">
    <location>
        <begin position="273"/>
        <end position="274"/>
    </location>
    <ligand>
        <name>L-histidine</name>
        <dbReference type="ChEBI" id="CHEBI:57595"/>
    </ligand>
</feature>
<evidence type="ECO:0000313" key="16">
    <source>
        <dbReference type="Proteomes" id="UP000431451"/>
    </source>
</evidence>
<keyword evidence="7 9" id="KW-0368">Histidine biosynthesis</keyword>